<organism evidence="2 3">
    <name type="scientific">Sciurus carolinensis</name>
    <name type="common">Eastern gray squirrel</name>
    <dbReference type="NCBI Taxonomy" id="30640"/>
    <lineage>
        <taxon>Eukaryota</taxon>
        <taxon>Metazoa</taxon>
        <taxon>Chordata</taxon>
        <taxon>Craniata</taxon>
        <taxon>Vertebrata</taxon>
        <taxon>Euteleostomi</taxon>
        <taxon>Mammalia</taxon>
        <taxon>Eutheria</taxon>
        <taxon>Euarchontoglires</taxon>
        <taxon>Glires</taxon>
        <taxon>Rodentia</taxon>
        <taxon>Sciuromorpha</taxon>
        <taxon>Sciuridae</taxon>
        <taxon>Sciurinae</taxon>
        <taxon>Sciurini</taxon>
        <taxon>Sciurus</taxon>
    </lineage>
</organism>
<proteinExistence type="predicted"/>
<dbReference type="GO" id="GO:0030426">
    <property type="term" value="C:growth cone"/>
    <property type="evidence" value="ECO:0007669"/>
    <property type="project" value="TreeGrafter"/>
</dbReference>
<reference evidence="2" key="1">
    <citation type="submission" date="2020-03" db="EMBL/GenBank/DDBJ databases">
        <title>Studies in the Genomics of Life Span.</title>
        <authorList>
            <person name="Glass D."/>
        </authorList>
    </citation>
    <scope>NUCLEOTIDE SEQUENCE</scope>
    <source>
        <strain evidence="2">SUZIE</strain>
        <tissue evidence="2">Muscle</tissue>
    </source>
</reference>
<dbReference type="AlphaFoldDB" id="A0AA41MWG5"/>
<gene>
    <name evidence="2" type="ORF">SUZIE_152655</name>
</gene>
<dbReference type="GO" id="GO:0031175">
    <property type="term" value="P:neuron projection development"/>
    <property type="evidence" value="ECO:0007669"/>
    <property type="project" value="TreeGrafter"/>
</dbReference>
<dbReference type="PANTHER" id="PTHR10104">
    <property type="entry name" value="STATHMIN"/>
    <property type="match status" value="1"/>
</dbReference>
<dbReference type="SUPFAM" id="SSF101494">
    <property type="entry name" value="Stathmin"/>
    <property type="match status" value="1"/>
</dbReference>
<dbReference type="InterPro" id="IPR000956">
    <property type="entry name" value="Stathmin_fam"/>
</dbReference>
<sequence length="97" mass="11489">MAYKEKMKELSMLSLICSHFYPEPPIINIYTYDDMEVKQINKHASGQASELILKPPSPIRNPSNFSFSKEERPVPEGDPEKNWRLQRKEQRLRRPRC</sequence>
<dbReference type="InterPro" id="IPR036002">
    <property type="entry name" value="Stathmin_sf"/>
</dbReference>
<evidence type="ECO:0000313" key="2">
    <source>
        <dbReference type="EMBL" id="MBZ3879381.1"/>
    </source>
</evidence>
<dbReference type="PANTHER" id="PTHR10104:SF18">
    <property type="entry name" value="STATHMIN-2"/>
    <property type="match status" value="1"/>
</dbReference>
<accession>A0AA41MWG5</accession>
<dbReference type="GO" id="GO:0031110">
    <property type="term" value="P:regulation of microtubule polymerization or depolymerization"/>
    <property type="evidence" value="ECO:0007669"/>
    <property type="project" value="InterPro"/>
</dbReference>
<keyword evidence="3" id="KW-1185">Reference proteome</keyword>
<evidence type="ECO:0000313" key="3">
    <source>
        <dbReference type="Proteomes" id="UP001166674"/>
    </source>
</evidence>
<feature type="compositionally biased region" description="Basic and acidic residues" evidence="1">
    <location>
        <begin position="68"/>
        <end position="89"/>
    </location>
</feature>
<name>A0AA41MWG5_SCICA</name>
<dbReference type="EMBL" id="JAATJV010359100">
    <property type="protein sequence ID" value="MBZ3879381.1"/>
    <property type="molecule type" value="Genomic_DNA"/>
</dbReference>
<dbReference type="Proteomes" id="UP001166674">
    <property type="component" value="Unassembled WGS sequence"/>
</dbReference>
<protein>
    <submittedName>
        <fullName evidence="2">Stathmin-2</fullName>
    </submittedName>
</protein>
<dbReference type="GO" id="GO:0007019">
    <property type="term" value="P:microtubule depolymerization"/>
    <property type="evidence" value="ECO:0007669"/>
    <property type="project" value="TreeGrafter"/>
</dbReference>
<comment type="caution">
    <text evidence="2">The sequence shown here is derived from an EMBL/GenBank/DDBJ whole genome shotgun (WGS) entry which is preliminary data.</text>
</comment>
<feature type="region of interest" description="Disordered" evidence="1">
    <location>
        <begin position="48"/>
        <end position="97"/>
    </location>
</feature>
<dbReference type="GO" id="GO:0015631">
    <property type="term" value="F:tubulin binding"/>
    <property type="evidence" value="ECO:0007669"/>
    <property type="project" value="TreeGrafter"/>
</dbReference>
<evidence type="ECO:0000256" key="1">
    <source>
        <dbReference type="SAM" id="MobiDB-lite"/>
    </source>
</evidence>
<dbReference type="Pfam" id="PF00836">
    <property type="entry name" value="Stathmin"/>
    <property type="match status" value="1"/>
</dbReference>
<dbReference type="GO" id="GO:0005737">
    <property type="term" value="C:cytoplasm"/>
    <property type="evidence" value="ECO:0007669"/>
    <property type="project" value="TreeGrafter"/>
</dbReference>